<dbReference type="Pfam" id="PF25508">
    <property type="entry name" value="TRPM2"/>
    <property type="match status" value="1"/>
</dbReference>
<dbReference type="STRING" id="51031.W2TF85"/>
<dbReference type="GO" id="GO:0005886">
    <property type="term" value="C:plasma membrane"/>
    <property type="evidence" value="ECO:0007669"/>
    <property type="project" value="TreeGrafter"/>
</dbReference>
<feature type="non-terminal residue" evidence="7">
    <location>
        <position position="772"/>
    </location>
</feature>
<accession>W2TF85</accession>
<dbReference type="GO" id="GO:0030001">
    <property type="term" value="P:metal ion transport"/>
    <property type="evidence" value="ECO:0007669"/>
    <property type="project" value="TreeGrafter"/>
</dbReference>
<keyword evidence="4 5" id="KW-0472">Membrane</keyword>
<keyword evidence="3 5" id="KW-1133">Transmembrane helix</keyword>
<evidence type="ECO:0000313" key="7">
    <source>
        <dbReference type="EMBL" id="ETN80498.1"/>
    </source>
</evidence>
<dbReference type="InterPro" id="IPR057366">
    <property type="entry name" value="TRPM-like"/>
</dbReference>
<feature type="transmembrane region" description="Helical" evidence="5">
    <location>
        <begin position="741"/>
        <end position="759"/>
    </location>
</feature>
<evidence type="ECO:0000256" key="4">
    <source>
        <dbReference type="ARBA" id="ARBA00023136"/>
    </source>
</evidence>
<dbReference type="PANTHER" id="PTHR13800">
    <property type="entry name" value="TRANSIENT RECEPTOR POTENTIAL CATION CHANNEL, SUBFAMILY M, MEMBER 6"/>
    <property type="match status" value="1"/>
</dbReference>
<proteinExistence type="predicted"/>
<evidence type="ECO:0000256" key="2">
    <source>
        <dbReference type="ARBA" id="ARBA00022692"/>
    </source>
</evidence>
<comment type="subcellular location">
    <subcellularLocation>
        <location evidence="1">Membrane</location>
        <topology evidence="1">Multi-pass membrane protein</topology>
    </subcellularLocation>
</comment>
<evidence type="ECO:0000256" key="3">
    <source>
        <dbReference type="ARBA" id="ARBA00022989"/>
    </source>
</evidence>
<dbReference type="AlphaFoldDB" id="W2TF85"/>
<sequence>MDDSETSVTDLSVSPESAAIAVGGGGVGGVQICPAIMLGSSQYLSRFQSAISVLISGGGLWLISSGEHHDPLARSASSALRAVLPQTERDVEVLHVIVNSMAVTAREEGRLMVDASLNTLLILSRNIETAEESTFRAHAVVKLAHPPPALLIGVPSENITSGATPSGIAPPILLSPSNDRRPLPAVVFAGASLTALRELLVYVENGFPVIVLQDSCELCLILHSAYLLYRSPQFEHVKFVTWLEEQLSEVSIEDVEQGSEIVVRIFATAFGDTQLIEFLDSDEMPSLASRIVELCLQSHCGSTEARQLLQLSAHINEPSILNEVDLDDLLDDEVCRMLMTAILCETVAVADRVAFLAAILERKPQVTVTSEMLLKMARNSDQHFFTTVVLCQCMGYSSFPEDVDDKFVKDVNRLLRRLSFGVDELIPPTALSCDFMHNRDPADAIKVLAIWSLLLHRPAVVRCLCAFSDQPVAFALVLSRLARSLAREAHDWFFYEESLLKLSDSLSSSAVHLVDKVHRTSPNKAYQLLCQPLEGFHGATLSQLAFQLNNRALIAHESCQRWVHRLLYGQLQTSSSSFFPRWIKMLIAAVFVFPIRSWMCVRANLSVNSVCNKKSPTVALLDMGRQPKRVRAISTYSVISGRSDVLSAVAGGHSIPQLALTESATPQSMVFPLNIEDVDGEDAVFTKKPRISRRAPPSLSVFYSTPIVKYWLSLLFRLLHIGLLAYSVLLPGCGNLTLDAVVWMWTFIAWIEAVWVLNMRSHTTPLSLMPWR</sequence>
<evidence type="ECO:0000256" key="1">
    <source>
        <dbReference type="ARBA" id="ARBA00004141"/>
    </source>
</evidence>
<reference evidence="8" key="1">
    <citation type="journal article" date="2014" name="Nat. Genet.">
        <title>Genome of the human hookworm Necator americanus.</title>
        <authorList>
            <person name="Tang Y.T."/>
            <person name="Gao X."/>
            <person name="Rosa B.A."/>
            <person name="Abubucker S."/>
            <person name="Hallsworth-Pepin K."/>
            <person name="Martin J."/>
            <person name="Tyagi R."/>
            <person name="Heizer E."/>
            <person name="Zhang X."/>
            <person name="Bhonagiri-Palsikar V."/>
            <person name="Minx P."/>
            <person name="Warren W.C."/>
            <person name="Wang Q."/>
            <person name="Zhan B."/>
            <person name="Hotez P.J."/>
            <person name="Sternberg P.W."/>
            <person name="Dougall A."/>
            <person name="Gaze S.T."/>
            <person name="Mulvenna J."/>
            <person name="Sotillo J."/>
            <person name="Ranganathan S."/>
            <person name="Rabelo E.M."/>
            <person name="Wilson R.K."/>
            <person name="Felgner P.L."/>
            <person name="Bethony J."/>
            <person name="Hawdon J.M."/>
            <person name="Gasser R.B."/>
            <person name="Loukas A."/>
            <person name="Mitreva M."/>
        </authorList>
    </citation>
    <scope>NUCLEOTIDE SEQUENCE [LARGE SCALE GENOMIC DNA]</scope>
</reference>
<evidence type="ECO:0000259" key="6">
    <source>
        <dbReference type="Pfam" id="PF25508"/>
    </source>
</evidence>
<keyword evidence="8" id="KW-1185">Reference proteome</keyword>
<feature type="domain" description="TRPM-like" evidence="6">
    <location>
        <begin position="442"/>
        <end position="556"/>
    </location>
</feature>
<dbReference type="Proteomes" id="UP000053676">
    <property type="component" value="Unassembled WGS sequence"/>
</dbReference>
<dbReference type="InterPro" id="IPR050927">
    <property type="entry name" value="TRPM"/>
</dbReference>
<dbReference type="GO" id="GO:0005261">
    <property type="term" value="F:monoatomic cation channel activity"/>
    <property type="evidence" value="ECO:0007669"/>
    <property type="project" value="TreeGrafter"/>
</dbReference>
<protein>
    <recommendedName>
        <fullName evidence="6">TRPM-like domain-containing protein</fullName>
    </recommendedName>
</protein>
<organism evidence="7 8">
    <name type="scientific">Necator americanus</name>
    <name type="common">Human hookworm</name>
    <dbReference type="NCBI Taxonomy" id="51031"/>
    <lineage>
        <taxon>Eukaryota</taxon>
        <taxon>Metazoa</taxon>
        <taxon>Ecdysozoa</taxon>
        <taxon>Nematoda</taxon>
        <taxon>Chromadorea</taxon>
        <taxon>Rhabditida</taxon>
        <taxon>Rhabditina</taxon>
        <taxon>Rhabditomorpha</taxon>
        <taxon>Strongyloidea</taxon>
        <taxon>Ancylostomatidae</taxon>
        <taxon>Bunostominae</taxon>
        <taxon>Necator</taxon>
    </lineage>
</organism>
<feature type="transmembrane region" description="Helical" evidence="5">
    <location>
        <begin position="582"/>
        <end position="599"/>
    </location>
</feature>
<dbReference type="PANTHER" id="PTHR13800:SF41">
    <property type="entry name" value="PROTEIN CED-11"/>
    <property type="match status" value="1"/>
</dbReference>
<gene>
    <name evidence="7" type="ORF">NECAME_09122</name>
</gene>
<feature type="transmembrane region" description="Helical" evidence="5">
    <location>
        <begin position="710"/>
        <end position="729"/>
    </location>
</feature>
<dbReference type="OrthoDB" id="10056930at2759"/>
<name>W2TF85_NECAM</name>
<evidence type="ECO:0000313" key="8">
    <source>
        <dbReference type="Proteomes" id="UP000053676"/>
    </source>
</evidence>
<keyword evidence="2 5" id="KW-0812">Transmembrane</keyword>
<dbReference type="KEGG" id="nai:NECAME_09122"/>
<evidence type="ECO:0000256" key="5">
    <source>
        <dbReference type="SAM" id="Phobius"/>
    </source>
</evidence>
<dbReference type="EMBL" id="KI659074">
    <property type="protein sequence ID" value="ETN80498.1"/>
    <property type="molecule type" value="Genomic_DNA"/>
</dbReference>